<dbReference type="Gene3D" id="3.30.70.1230">
    <property type="entry name" value="Nucleotide cyclase"/>
    <property type="match status" value="1"/>
</dbReference>
<feature type="transmembrane region" description="Helical" evidence="1">
    <location>
        <begin position="401"/>
        <end position="420"/>
    </location>
</feature>
<dbReference type="CDD" id="cd07302">
    <property type="entry name" value="CHD"/>
    <property type="match status" value="1"/>
</dbReference>
<proteinExistence type="predicted"/>
<dbReference type="InterPro" id="IPR001054">
    <property type="entry name" value="A/G_cyclase"/>
</dbReference>
<dbReference type="Proteomes" id="UP000599109">
    <property type="component" value="Unassembled WGS sequence"/>
</dbReference>
<feature type="transmembrane region" description="Helical" evidence="1">
    <location>
        <begin position="375"/>
        <end position="394"/>
    </location>
</feature>
<keyword evidence="4" id="KW-1185">Reference proteome</keyword>
<keyword evidence="1" id="KW-1133">Transmembrane helix</keyword>
<keyword evidence="1" id="KW-0812">Transmembrane</keyword>
<dbReference type="GO" id="GO:0006171">
    <property type="term" value="P:cAMP biosynthetic process"/>
    <property type="evidence" value="ECO:0007669"/>
    <property type="project" value="TreeGrafter"/>
</dbReference>
<dbReference type="PANTHER" id="PTHR43081:SF1">
    <property type="entry name" value="ADENYLATE CYCLASE, TERMINAL-DIFFERENTIATION SPECIFIC"/>
    <property type="match status" value="1"/>
</dbReference>
<gene>
    <name evidence="3" type="ORF">JJ685_26420</name>
</gene>
<evidence type="ECO:0000313" key="3">
    <source>
        <dbReference type="EMBL" id="MBL0394701.1"/>
    </source>
</evidence>
<dbReference type="GO" id="GO:0035556">
    <property type="term" value="P:intracellular signal transduction"/>
    <property type="evidence" value="ECO:0007669"/>
    <property type="project" value="InterPro"/>
</dbReference>
<feature type="transmembrane region" description="Helical" evidence="1">
    <location>
        <begin position="426"/>
        <end position="450"/>
    </location>
</feature>
<organism evidence="3 4">
    <name type="scientific">Ramlibacter monticola</name>
    <dbReference type="NCBI Taxonomy" id="1926872"/>
    <lineage>
        <taxon>Bacteria</taxon>
        <taxon>Pseudomonadati</taxon>
        <taxon>Pseudomonadota</taxon>
        <taxon>Betaproteobacteria</taxon>
        <taxon>Burkholderiales</taxon>
        <taxon>Comamonadaceae</taxon>
        <taxon>Ramlibacter</taxon>
    </lineage>
</organism>
<comment type="caution">
    <text evidence="3">The sequence shown here is derived from an EMBL/GenBank/DDBJ whole genome shotgun (WGS) entry which is preliminary data.</text>
</comment>
<dbReference type="Pfam" id="PF00211">
    <property type="entry name" value="Guanylate_cyc"/>
    <property type="match status" value="1"/>
</dbReference>
<dbReference type="RefSeq" id="WP_201677370.1">
    <property type="nucleotide sequence ID" value="NZ_JAEQNE010000009.1"/>
</dbReference>
<dbReference type="GO" id="GO:0004016">
    <property type="term" value="F:adenylate cyclase activity"/>
    <property type="evidence" value="ECO:0007669"/>
    <property type="project" value="UniProtKB-ARBA"/>
</dbReference>
<protein>
    <submittedName>
        <fullName evidence="3">Adenylate/guanylate cyclase domain-containing protein</fullName>
    </submittedName>
</protein>
<reference evidence="3 4" key="1">
    <citation type="journal article" date="2017" name="Int. J. Syst. Evol. Microbiol.">
        <title>Ramlibacter monticola sp. nov., isolated from forest soil.</title>
        <authorList>
            <person name="Chaudhary D.K."/>
            <person name="Kim J."/>
        </authorList>
    </citation>
    <scope>NUCLEOTIDE SEQUENCE [LARGE SCALE GENOMIC DNA]</scope>
    <source>
        <strain evidence="3 4">KACC 19175</strain>
    </source>
</reference>
<dbReference type="SMART" id="SM00044">
    <property type="entry name" value="CYCc"/>
    <property type="match status" value="1"/>
</dbReference>
<dbReference type="EMBL" id="JAEQNE010000009">
    <property type="protein sequence ID" value="MBL0394701.1"/>
    <property type="molecule type" value="Genomic_DNA"/>
</dbReference>
<dbReference type="InterPro" id="IPR029787">
    <property type="entry name" value="Nucleotide_cyclase"/>
</dbReference>
<dbReference type="SMART" id="SM01080">
    <property type="entry name" value="CHASE2"/>
    <property type="match status" value="1"/>
</dbReference>
<dbReference type="SUPFAM" id="SSF55073">
    <property type="entry name" value="Nucleotide cyclase"/>
    <property type="match status" value="1"/>
</dbReference>
<feature type="domain" description="Guanylate cyclase" evidence="2">
    <location>
        <begin position="492"/>
        <end position="624"/>
    </location>
</feature>
<sequence>MGLLARHWSRIAITLLPLVFALLHAVGVLPIPFVERLDANLYDARLRASMPGTLDPRVVIIDIDEKSLAEAGRWPWSRNRLAEMVDELFERQKIALLGFDVVFAEPDDSSGLKRLRQMAEDELRDAAGFRQRLQQLQADLDYDAVFARALEKRPVVLGYYFTGEGRKSGVLPAPVMTRESLRGRPIRFTRFSGYGANIEALARAAPMAGHFTPLTDGDGVVRSIPLVAEHDGAYYEALSLAMFRLLVGKPAVEPGFPTEHLAGHDYPGLASLVLRQGRRALPIPVDDRVATLVPFRGPGGPAGGSFRYVSASDVLLHRLPPDDLKDKIVLVGTTAPGLLDLRVTPVGETYPGVETHANVIAGLLDGRLHVMPDYAVGYEVVMLLVAGLLLALLLPLLSASVAVLASFGVVAALVGLNYWLFAAHGLVLPLASGLLMAGTAFALNMSYGYFVESRSKRELANLFGTYVPPELVDEMVKDPDSYSMKATSKELTVMFCDMRGFTKMSEKMEPTQLQELLNEVFSRLTDIIRANRGTIDKYMGDCVMAFWGAPVDTPRHAQLAVRSALAMEQSVVQINEDHRARGIPEIGVGIGINTGTMCVGDMGSDIRRSYTVIGDAVNLGSRLEGLSKVYGVAIVVSDAARRQAPEFAWQELDRVRVKGKEQAVGIFTPVGVLATLDAGTAEELEAWGTFLAAYRAQEWERSELELRNLRRIHAKKYLYELYSERVASMKLLPFDPSWDGATTFETK</sequence>
<dbReference type="InterPro" id="IPR050697">
    <property type="entry name" value="Adenylyl/Guanylyl_Cyclase_3/4"/>
</dbReference>
<dbReference type="InterPro" id="IPR007890">
    <property type="entry name" value="CHASE2"/>
</dbReference>
<dbReference type="AlphaFoldDB" id="A0A936Z6G9"/>
<evidence type="ECO:0000256" key="1">
    <source>
        <dbReference type="SAM" id="Phobius"/>
    </source>
</evidence>
<accession>A0A936Z6G9</accession>
<dbReference type="PROSITE" id="PS50125">
    <property type="entry name" value="GUANYLATE_CYCLASE_2"/>
    <property type="match status" value="1"/>
</dbReference>
<evidence type="ECO:0000313" key="4">
    <source>
        <dbReference type="Proteomes" id="UP000599109"/>
    </source>
</evidence>
<dbReference type="PANTHER" id="PTHR43081">
    <property type="entry name" value="ADENYLATE CYCLASE, TERMINAL-DIFFERENTIATION SPECIFIC-RELATED"/>
    <property type="match status" value="1"/>
</dbReference>
<keyword evidence="1" id="KW-0472">Membrane</keyword>
<name>A0A936Z6G9_9BURK</name>
<evidence type="ECO:0000259" key="2">
    <source>
        <dbReference type="PROSITE" id="PS50125"/>
    </source>
</evidence>
<dbReference type="Pfam" id="PF05226">
    <property type="entry name" value="CHASE2"/>
    <property type="match status" value="1"/>
</dbReference>